<name>A0A9W5UV82_9ACTN</name>
<feature type="region of interest" description="Disordered" evidence="1">
    <location>
        <begin position="285"/>
        <end position="334"/>
    </location>
</feature>
<sequence>MQHTPDGRPTLTTAERAIDARFRARLARLPRHGPGGWFTEFVVFGLKQAWACVFGAAMLAIICAAHLWYPDDAAFARNDALTVAAVAIQVAMVAGRLESLRELRVIVLFHLVGTVMELFKTHVGSWTYEPDGVLRLGGVPLFSGFMYAAVGSYLVRVNRLFDLRFTRYPPRWLTAVVAVAIYLNFFANHYLPDVRWLLITAVALVFGRCVMHFRIFRARWRMPLLLAFVLVAFFIWLAENIATWSNAWLYPSQVDGWHPVSLTKLTSWFLLMIISVVLVTWISPPQPPDDDRQPPRGTDETADGGLPVGQQERRRSPLEQQVSPGGPSTAGSAG</sequence>
<feature type="transmembrane region" description="Helical" evidence="2">
    <location>
        <begin position="49"/>
        <end position="69"/>
    </location>
</feature>
<feature type="compositionally biased region" description="Basic and acidic residues" evidence="1">
    <location>
        <begin position="289"/>
        <end position="299"/>
    </location>
</feature>
<dbReference type="Proteomes" id="UP000607311">
    <property type="component" value="Unassembled WGS sequence"/>
</dbReference>
<feature type="transmembrane region" description="Helical" evidence="2">
    <location>
        <begin position="265"/>
        <end position="283"/>
    </location>
</feature>
<keyword evidence="2" id="KW-0472">Membrane</keyword>
<evidence type="ECO:0000256" key="1">
    <source>
        <dbReference type="SAM" id="MobiDB-lite"/>
    </source>
</evidence>
<feature type="transmembrane region" description="Helical" evidence="2">
    <location>
        <begin position="139"/>
        <end position="158"/>
    </location>
</feature>
<reference evidence="3" key="1">
    <citation type="submission" date="2021-01" db="EMBL/GenBank/DDBJ databases">
        <title>Whole genome shotgun sequence of Verrucosispora sediminis NBRC 107745.</title>
        <authorList>
            <person name="Komaki H."/>
            <person name="Tamura T."/>
        </authorList>
    </citation>
    <scope>NUCLEOTIDE SEQUENCE</scope>
    <source>
        <strain evidence="3">NBRC 107745</strain>
    </source>
</reference>
<feature type="transmembrane region" description="Helical" evidence="2">
    <location>
        <begin position="223"/>
        <end position="245"/>
    </location>
</feature>
<keyword evidence="2" id="KW-0812">Transmembrane</keyword>
<evidence type="ECO:0000313" key="3">
    <source>
        <dbReference type="EMBL" id="GIJ35671.1"/>
    </source>
</evidence>
<dbReference type="Pfam" id="PF05675">
    <property type="entry name" value="DUF817"/>
    <property type="match status" value="1"/>
</dbReference>
<organism evidence="3 4">
    <name type="scientific">Micromonospora sediminimaris</name>
    <dbReference type="NCBI Taxonomy" id="547162"/>
    <lineage>
        <taxon>Bacteria</taxon>
        <taxon>Bacillati</taxon>
        <taxon>Actinomycetota</taxon>
        <taxon>Actinomycetes</taxon>
        <taxon>Micromonosporales</taxon>
        <taxon>Micromonosporaceae</taxon>
        <taxon>Micromonospora</taxon>
    </lineage>
</organism>
<accession>A0A9W5UV82</accession>
<protein>
    <recommendedName>
        <fullName evidence="5">DUF817 domain-containing protein</fullName>
    </recommendedName>
</protein>
<feature type="transmembrane region" description="Helical" evidence="2">
    <location>
        <begin position="194"/>
        <end position="211"/>
    </location>
</feature>
<dbReference type="OrthoDB" id="1550598at2"/>
<dbReference type="EMBL" id="BOPD01000034">
    <property type="protein sequence ID" value="GIJ35671.1"/>
    <property type="molecule type" value="Genomic_DNA"/>
</dbReference>
<proteinExistence type="predicted"/>
<evidence type="ECO:0008006" key="5">
    <source>
        <dbReference type="Google" id="ProtNLM"/>
    </source>
</evidence>
<keyword evidence="4" id="KW-1185">Reference proteome</keyword>
<gene>
    <name evidence="3" type="ORF">Vse01_48190</name>
</gene>
<evidence type="ECO:0000313" key="4">
    <source>
        <dbReference type="Proteomes" id="UP000607311"/>
    </source>
</evidence>
<feature type="compositionally biased region" description="Low complexity" evidence="1">
    <location>
        <begin position="323"/>
        <end position="334"/>
    </location>
</feature>
<evidence type="ECO:0000256" key="2">
    <source>
        <dbReference type="SAM" id="Phobius"/>
    </source>
</evidence>
<dbReference type="RefSeq" id="WP_093411184.1">
    <property type="nucleotide sequence ID" value="NZ_BOPD01000034.1"/>
</dbReference>
<dbReference type="AlphaFoldDB" id="A0A9W5UV82"/>
<feature type="transmembrane region" description="Helical" evidence="2">
    <location>
        <begin position="170"/>
        <end position="188"/>
    </location>
</feature>
<dbReference type="InterPro" id="IPR008535">
    <property type="entry name" value="DUF817"/>
</dbReference>
<keyword evidence="2" id="KW-1133">Transmembrane helix</keyword>
<comment type="caution">
    <text evidence="3">The sequence shown here is derived from an EMBL/GenBank/DDBJ whole genome shotgun (WGS) entry which is preliminary data.</text>
</comment>